<feature type="transmembrane region" description="Helical" evidence="1">
    <location>
        <begin position="58"/>
        <end position="75"/>
    </location>
</feature>
<dbReference type="EMBL" id="QFQS01000001">
    <property type="protein sequence ID" value="PZR00420.1"/>
    <property type="molecule type" value="Genomic_DNA"/>
</dbReference>
<keyword evidence="1" id="KW-1133">Transmembrane helix</keyword>
<dbReference type="Proteomes" id="UP000248975">
    <property type="component" value="Unassembled WGS sequence"/>
</dbReference>
<gene>
    <name evidence="2" type="ORF">DI533_07570</name>
</gene>
<protein>
    <submittedName>
        <fullName evidence="2">Rod shape-determining protein MreD</fullName>
    </submittedName>
</protein>
<organism evidence="2 3">
    <name type="scientific">Cereibacter sphaeroides</name>
    <name type="common">Rhodobacter sphaeroides</name>
    <dbReference type="NCBI Taxonomy" id="1063"/>
    <lineage>
        <taxon>Bacteria</taxon>
        <taxon>Pseudomonadati</taxon>
        <taxon>Pseudomonadota</taxon>
        <taxon>Alphaproteobacteria</taxon>
        <taxon>Rhodobacterales</taxon>
        <taxon>Paracoccaceae</taxon>
        <taxon>Cereibacter</taxon>
    </lineage>
</organism>
<feature type="transmembrane region" description="Helical" evidence="1">
    <location>
        <begin position="12"/>
        <end position="38"/>
    </location>
</feature>
<proteinExistence type="predicted"/>
<feature type="transmembrane region" description="Helical" evidence="1">
    <location>
        <begin position="109"/>
        <end position="129"/>
    </location>
</feature>
<accession>A0A2W5SE11</accession>
<sequence length="179" mass="19553">MAERVPAVVWGYRALYVGLVAMTLFLRLLPLGSVAGNWPGPDLVLCLTLAWVLRRPDYVPVLLIAVVILLEDLLLMRPPGLWTAIVVLGAEFLRNRGALTRELNFPVEWLLVAGVMAAAMLGYRFVLLATMLPQAALGQALVQLCLSILCYPVVVGASRILFGVRKPGMGEVTAYGRRI</sequence>
<keyword evidence="1" id="KW-0472">Membrane</keyword>
<comment type="caution">
    <text evidence="2">The sequence shown here is derived from an EMBL/GenBank/DDBJ whole genome shotgun (WGS) entry which is preliminary data.</text>
</comment>
<feature type="transmembrane region" description="Helical" evidence="1">
    <location>
        <begin position="141"/>
        <end position="162"/>
    </location>
</feature>
<dbReference type="AlphaFoldDB" id="A0A2W5SE11"/>
<reference evidence="2 3" key="1">
    <citation type="submission" date="2017-08" db="EMBL/GenBank/DDBJ databases">
        <title>Infants hospitalized years apart are colonized by the same room-sourced microbial strains.</title>
        <authorList>
            <person name="Brooks B."/>
            <person name="Olm M.R."/>
            <person name="Firek B.A."/>
            <person name="Baker R."/>
            <person name="Thomas B.C."/>
            <person name="Morowitz M.J."/>
            <person name="Banfield J.F."/>
        </authorList>
    </citation>
    <scope>NUCLEOTIDE SEQUENCE [LARGE SCALE GENOMIC DNA]</scope>
    <source>
        <strain evidence="2">S2_003_000_R2_11</strain>
    </source>
</reference>
<evidence type="ECO:0000256" key="1">
    <source>
        <dbReference type="SAM" id="Phobius"/>
    </source>
</evidence>
<evidence type="ECO:0000313" key="2">
    <source>
        <dbReference type="EMBL" id="PZR00420.1"/>
    </source>
</evidence>
<evidence type="ECO:0000313" key="3">
    <source>
        <dbReference type="Proteomes" id="UP000248975"/>
    </source>
</evidence>
<name>A0A2W5SE11_CERSP</name>
<keyword evidence="1" id="KW-0812">Transmembrane</keyword>